<evidence type="ECO:0000313" key="2">
    <source>
        <dbReference type="EMBL" id="MBK2065134.1"/>
    </source>
</evidence>
<dbReference type="InterPro" id="IPR007339">
    <property type="entry name" value="RclC-like"/>
</dbReference>
<reference evidence="2 3" key="1">
    <citation type="submission" date="2020-09" db="EMBL/GenBank/DDBJ databases">
        <title>Development of specific Francisella tularensis PCR assay based on in-depth characterization of family Francisellaceae.</title>
        <authorList>
            <person name="Ohrman C."/>
            <person name="Sahl J."/>
            <person name="Sjodin A."/>
            <person name="Uneklint I."/>
            <person name="Ballard R."/>
            <person name="Karlsson L."/>
            <person name="Mcdonough R."/>
            <person name="Sundell D."/>
            <person name="Soria K."/>
            <person name="Brindeflk B."/>
            <person name="Vallesi A."/>
            <person name="Ramirez-Paredes J.G."/>
            <person name="Colquhoun D."/>
            <person name="Myrtennas K."/>
            <person name="Birdsell D."/>
            <person name="Johansson A."/>
            <person name="Wagner D."/>
            <person name="Forsman M."/>
        </authorList>
    </citation>
    <scope>NUCLEOTIDE SEQUENCE [LARGE SCALE GENOMIC DNA]</scope>
    <source>
        <strain evidence="2 3">FSC1140</strain>
    </source>
</reference>
<dbReference type="GO" id="GO:0005886">
    <property type="term" value="C:plasma membrane"/>
    <property type="evidence" value="ECO:0007669"/>
    <property type="project" value="TreeGrafter"/>
</dbReference>
<feature type="transmembrane region" description="Helical" evidence="1">
    <location>
        <begin position="12"/>
        <end position="30"/>
    </location>
</feature>
<proteinExistence type="predicted"/>
<dbReference type="PIRSF" id="PIRSF028065">
    <property type="entry name" value="UCP028065"/>
    <property type="match status" value="1"/>
</dbReference>
<accession>A0A9Q2KWC0</accession>
<keyword evidence="1" id="KW-0472">Membrane</keyword>
<dbReference type="AlphaFoldDB" id="A0A9Q2KWC0"/>
<comment type="caution">
    <text evidence="2">The sequence shown here is derived from an EMBL/GenBank/DDBJ whole genome shotgun (WGS) entry which is preliminary data.</text>
</comment>
<protein>
    <submittedName>
        <fullName evidence="2">DUF417 family protein</fullName>
    </submittedName>
</protein>
<keyword evidence="3" id="KW-1185">Reference proteome</keyword>
<keyword evidence="1" id="KW-1133">Transmembrane helix</keyword>
<dbReference type="GO" id="GO:1901530">
    <property type="term" value="P:response to hypochlorite"/>
    <property type="evidence" value="ECO:0007669"/>
    <property type="project" value="TreeGrafter"/>
</dbReference>
<feature type="transmembrane region" description="Helical" evidence="1">
    <location>
        <begin position="84"/>
        <end position="104"/>
    </location>
</feature>
<dbReference type="PANTHER" id="PTHR40106">
    <property type="entry name" value="INNER MEMBRANE PROTEIN RCLC"/>
    <property type="match status" value="1"/>
</dbReference>
<feature type="transmembrane region" description="Helical" evidence="1">
    <location>
        <begin position="116"/>
        <end position="137"/>
    </location>
</feature>
<dbReference type="Proteomes" id="UP000701999">
    <property type="component" value="Unassembled WGS sequence"/>
</dbReference>
<organism evidence="2 3">
    <name type="scientific">Francisella noatunensis</name>
    <dbReference type="NCBI Taxonomy" id="657445"/>
    <lineage>
        <taxon>Bacteria</taxon>
        <taxon>Pseudomonadati</taxon>
        <taxon>Pseudomonadota</taxon>
        <taxon>Gammaproteobacteria</taxon>
        <taxon>Thiotrichales</taxon>
        <taxon>Francisellaceae</taxon>
        <taxon>Francisella</taxon>
    </lineage>
</organism>
<dbReference type="EMBL" id="JACVKN010000124">
    <property type="protein sequence ID" value="MBK2065134.1"/>
    <property type="molecule type" value="Genomic_DNA"/>
</dbReference>
<feature type="transmembrane region" description="Helical" evidence="1">
    <location>
        <begin position="50"/>
        <end position="77"/>
    </location>
</feature>
<name>A0A9Q2KWC0_9GAMM</name>
<evidence type="ECO:0000313" key="3">
    <source>
        <dbReference type="Proteomes" id="UP000701999"/>
    </source>
</evidence>
<keyword evidence="1" id="KW-0812">Transmembrane</keyword>
<dbReference type="InterPro" id="IPR016865">
    <property type="entry name" value="RclC"/>
</dbReference>
<evidence type="ECO:0000256" key="1">
    <source>
        <dbReference type="SAM" id="Phobius"/>
    </source>
</evidence>
<dbReference type="Pfam" id="PF04224">
    <property type="entry name" value="DUF417"/>
    <property type="match status" value="1"/>
</dbReference>
<dbReference type="PANTHER" id="PTHR40106:SF1">
    <property type="entry name" value="INNER MEMBRANE PROTEIN RCLC"/>
    <property type="match status" value="1"/>
</dbReference>
<gene>
    <name evidence="2" type="ORF">IB647_05490</name>
</gene>
<sequence>MNTKKLNNIGYYLGLLCVITILIWLGIFKFTSTEAKSIQPLVYNHPLMGWIYLLISERIVSSLIGLVEIVVGLGMLIGIKYSKIGLVSGTLAAIIFITTTSFIFTTPHVFQIIENIPHIDFFLFKDLALLGITINYISRCLDRLSTNNY</sequence>